<proteinExistence type="predicted"/>
<evidence type="ECO:0000256" key="4">
    <source>
        <dbReference type="ARBA" id="ARBA00022729"/>
    </source>
</evidence>
<feature type="region of interest" description="Disordered" evidence="8">
    <location>
        <begin position="171"/>
        <end position="193"/>
    </location>
</feature>
<reference evidence="12" key="2">
    <citation type="submission" date="2015-01" db="EMBL/GenBank/DDBJ databases">
        <title>Evolutionary Origins and Diversification of the Mycorrhizal Mutualists.</title>
        <authorList>
            <consortium name="DOE Joint Genome Institute"/>
            <consortium name="Mycorrhizal Genomics Consortium"/>
            <person name="Kohler A."/>
            <person name="Kuo A."/>
            <person name="Nagy L.G."/>
            <person name="Floudas D."/>
            <person name="Copeland A."/>
            <person name="Barry K.W."/>
            <person name="Cichocki N."/>
            <person name="Veneault-Fourrey C."/>
            <person name="LaButti K."/>
            <person name="Lindquist E.A."/>
            <person name="Lipzen A."/>
            <person name="Lundell T."/>
            <person name="Morin E."/>
            <person name="Murat C."/>
            <person name="Riley R."/>
            <person name="Ohm R."/>
            <person name="Sun H."/>
            <person name="Tunlid A."/>
            <person name="Henrissat B."/>
            <person name="Grigoriev I.V."/>
            <person name="Hibbett D.S."/>
            <person name="Martin F."/>
        </authorList>
    </citation>
    <scope>NUCLEOTIDE SEQUENCE [LARGE SCALE GENOMIC DNA]</scope>
    <source>
        <strain evidence="12">MAFF 305830</strain>
    </source>
</reference>
<keyword evidence="6" id="KW-0325">Glycoprotein</keyword>
<dbReference type="OrthoDB" id="2146436at2759"/>
<dbReference type="HOGENOM" id="CLU_070647_3_1_1"/>
<feature type="domain" description="Copper acquisition factor BIM1-like" evidence="10">
    <location>
        <begin position="18"/>
        <end position="165"/>
    </location>
</feature>
<dbReference type="Proteomes" id="UP000054097">
    <property type="component" value="Unassembled WGS sequence"/>
</dbReference>
<evidence type="ECO:0000256" key="9">
    <source>
        <dbReference type="SAM" id="SignalP"/>
    </source>
</evidence>
<keyword evidence="7" id="KW-0449">Lipoprotein</keyword>
<organism evidence="11 12">
    <name type="scientific">Serendipita vermifera MAFF 305830</name>
    <dbReference type="NCBI Taxonomy" id="933852"/>
    <lineage>
        <taxon>Eukaryota</taxon>
        <taxon>Fungi</taxon>
        <taxon>Dikarya</taxon>
        <taxon>Basidiomycota</taxon>
        <taxon>Agaricomycotina</taxon>
        <taxon>Agaricomycetes</taxon>
        <taxon>Sebacinales</taxon>
        <taxon>Serendipitaceae</taxon>
        <taxon>Serendipita</taxon>
    </lineage>
</organism>
<dbReference type="AlphaFoldDB" id="A0A0C3BR11"/>
<protein>
    <recommendedName>
        <fullName evidence="10">Copper acquisition factor BIM1-like domain-containing protein</fullName>
    </recommendedName>
</protein>
<dbReference type="CDD" id="cd21176">
    <property type="entry name" value="LPMO_auxiliary-like"/>
    <property type="match status" value="1"/>
</dbReference>
<evidence type="ECO:0000256" key="7">
    <source>
        <dbReference type="ARBA" id="ARBA00023288"/>
    </source>
</evidence>
<reference evidence="11 12" key="1">
    <citation type="submission" date="2014-04" db="EMBL/GenBank/DDBJ databases">
        <authorList>
            <consortium name="DOE Joint Genome Institute"/>
            <person name="Kuo A."/>
            <person name="Zuccaro A."/>
            <person name="Kohler A."/>
            <person name="Nagy L.G."/>
            <person name="Floudas D."/>
            <person name="Copeland A."/>
            <person name="Barry K.W."/>
            <person name="Cichocki N."/>
            <person name="Veneault-Fourrey C."/>
            <person name="LaButti K."/>
            <person name="Lindquist E.A."/>
            <person name="Lipzen A."/>
            <person name="Lundell T."/>
            <person name="Morin E."/>
            <person name="Murat C."/>
            <person name="Sun H."/>
            <person name="Tunlid A."/>
            <person name="Henrissat B."/>
            <person name="Grigoriev I.V."/>
            <person name="Hibbett D.S."/>
            <person name="Martin F."/>
            <person name="Nordberg H.P."/>
            <person name="Cantor M.N."/>
            <person name="Hua S.X."/>
        </authorList>
    </citation>
    <scope>NUCLEOTIDE SEQUENCE [LARGE SCALE GENOMIC DNA]</scope>
    <source>
        <strain evidence="11 12">MAFF 305830</strain>
    </source>
</reference>
<dbReference type="STRING" id="933852.A0A0C3BR11"/>
<keyword evidence="3" id="KW-0336">GPI-anchor</keyword>
<evidence type="ECO:0000256" key="3">
    <source>
        <dbReference type="ARBA" id="ARBA00022622"/>
    </source>
</evidence>
<dbReference type="InterPro" id="IPR046936">
    <property type="entry name" value="BIM1-like"/>
</dbReference>
<dbReference type="InterPro" id="IPR046530">
    <property type="entry name" value="BIM1-like_dom"/>
</dbReference>
<evidence type="ECO:0000313" key="12">
    <source>
        <dbReference type="Proteomes" id="UP000054097"/>
    </source>
</evidence>
<feature type="compositionally biased region" description="Low complexity" evidence="8">
    <location>
        <begin position="171"/>
        <end position="192"/>
    </location>
</feature>
<dbReference type="EMBL" id="KN824277">
    <property type="protein sequence ID" value="KIM33896.1"/>
    <property type="molecule type" value="Genomic_DNA"/>
</dbReference>
<evidence type="ECO:0000259" key="10">
    <source>
        <dbReference type="Pfam" id="PF20238"/>
    </source>
</evidence>
<evidence type="ECO:0000256" key="1">
    <source>
        <dbReference type="ARBA" id="ARBA00004609"/>
    </source>
</evidence>
<comment type="subcellular location">
    <subcellularLocation>
        <location evidence="1">Cell membrane</location>
        <topology evidence="1">Lipid-anchor</topology>
        <topology evidence="1">GPI-anchor</topology>
    </subcellularLocation>
</comment>
<keyword evidence="5" id="KW-0472">Membrane</keyword>
<gene>
    <name evidence="11" type="ORF">M408DRAFT_325468</name>
</gene>
<name>A0A0C3BR11_SERVB</name>
<feature type="chain" id="PRO_5002175777" description="Copper acquisition factor BIM1-like domain-containing protein" evidence="9">
    <location>
        <begin position="19"/>
        <end position="218"/>
    </location>
</feature>
<dbReference type="GO" id="GO:0098552">
    <property type="term" value="C:side of membrane"/>
    <property type="evidence" value="ECO:0007669"/>
    <property type="project" value="UniProtKB-KW"/>
</dbReference>
<dbReference type="PANTHER" id="PTHR34992">
    <property type="entry name" value="HYPHAL ANASTAMOSIS-7 PROTEIN"/>
    <property type="match status" value="1"/>
</dbReference>
<evidence type="ECO:0000256" key="6">
    <source>
        <dbReference type="ARBA" id="ARBA00023180"/>
    </source>
</evidence>
<dbReference type="GO" id="GO:0005886">
    <property type="term" value="C:plasma membrane"/>
    <property type="evidence" value="ECO:0007669"/>
    <property type="project" value="UniProtKB-SubCell"/>
</dbReference>
<accession>A0A0C3BR11</accession>
<sequence>MLLTRLSALLALAGAATAHFTLDYPPSRAFNEDDEVNAPCGGAAASTTRTPFPLGDGFIRLTSTHEPFNILVLISFVDNPTDIKNFTFTPSGEAQAPVRDFFQVTMDDVCIGVDIGAIGYANATDGARATIAIQYQGGDSNLYQCADVILASNATIPSNITCNNEYTVTTAGASPTGSPSGSSSPSASATSSRNGAEQMTVGLGFGGVLLALLGAALF</sequence>
<keyword evidence="2" id="KW-1003">Cell membrane</keyword>
<feature type="signal peptide" evidence="9">
    <location>
        <begin position="1"/>
        <end position="18"/>
    </location>
</feature>
<keyword evidence="4 9" id="KW-0732">Signal</keyword>
<evidence type="ECO:0000256" key="2">
    <source>
        <dbReference type="ARBA" id="ARBA00022475"/>
    </source>
</evidence>
<keyword evidence="12" id="KW-1185">Reference proteome</keyword>
<dbReference type="Pfam" id="PF20238">
    <property type="entry name" value="BIM1-like_dom"/>
    <property type="match status" value="1"/>
</dbReference>
<evidence type="ECO:0000313" key="11">
    <source>
        <dbReference type="EMBL" id="KIM33896.1"/>
    </source>
</evidence>
<evidence type="ECO:0000256" key="8">
    <source>
        <dbReference type="SAM" id="MobiDB-lite"/>
    </source>
</evidence>
<evidence type="ECO:0000256" key="5">
    <source>
        <dbReference type="ARBA" id="ARBA00023136"/>
    </source>
</evidence>